<dbReference type="Proteomes" id="UP000189670">
    <property type="component" value="Unassembled WGS sequence"/>
</dbReference>
<evidence type="ECO:0000313" key="2">
    <source>
        <dbReference type="Proteomes" id="UP000189670"/>
    </source>
</evidence>
<comment type="caution">
    <text evidence="1">The sequence shown here is derived from an EMBL/GenBank/DDBJ whole genome shotgun (WGS) entry which is preliminary data.</text>
</comment>
<name>A0A1V1PH59_9BACT</name>
<accession>A0A1V1PH59</accession>
<gene>
    <name evidence="1" type="ORF">OMM_06446</name>
</gene>
<reference evidence="2" key="1">
    <citation type="submission" date="2012-11" db="EMBL/GenBank/DDBJ databases">
        <authorList>
            <person name="Lucero-Rivera Y.E."/>
            <person name="Tovar-Ramirez D."/>
        </authorList>
    </citation>
    <scope>NUCLEOTIDE SEQUENCE [LARGE SCALE GENOMIC DNA]</scope>
    <source>
        <strain evidence="2">Araruama</strain>
    </source>
</reference>
<protein>
    <submittedName>
        <fullName evidence="1">Uncharacterized protein</fullName>
    </submittedName>
</protein>
<proteinExistence type="predicted"/>
<organism evidence="1 2">
    <name type="scientific">Candidatus Magnetoglobus multicellularis str. Araruama</name>
    <dbReference type="NCBI Taxonomy" id="890399"/>
    <lineage>
        <taxon>Bacteria</taxon>
        <taxon>Pseudomonadati</taxon>
        <taxon>Thermodesulfobacteriota</taxon>
        <taxon>Desulfobacteria</taxon>
        <taxon>Desulfobacterales</taxon>
        <taxon>Desulfobacteraceae</taxon>
        <taxon>Candidatus Magnetoglobus</taxon>
    </lineage>
</organism>
<dbReference type="AlphaFoldDB" id="A0A1V1PH59"/>
<sequence>MKWKEWSKFAKNESNWINKFERGLLKAEHVKDYILRIWFEEELDVSIYELDFYPLIVQESPGEAFLPLRDKKRFELVKGEYTLIWLNPETGIYDEKAIDIAPECIRFFCEKYGNEIKIPENIKRKAA</sequence>
<evidence type="ECO:0000313" key="1">
    <source>
        <dbReference type="EMBL" id="ETR74242.1"/>
    </source>
</evidence>
<dbReference type="EMBL" id="ATBP01000015">
    <property type="protein sequence ID" value="ETR74242.1"/>
    <property type="molecule type" value="Genomic_DNA"/>
</dbReference>